<keyword evidence="1" id="KW-0496">Mitochondrion</keyword>
<proteinExistence type="predicted"/>
<sequence>MNQWLTLAIQREVRAFSYPYDTTVIQESVIADLIYDQSLIPDRVSSNKERKCINLISHRLDCSVMLLMNSGVLEFAFSTCSRKSTW</sequence>
<protein>
    <submittedName>
        <fullName evidence="1">Uncharacterized protein</fullName>
    </submittedName>
</protein>
<gene>
    <name evidence="1" type="ORF">AEK19_MT1099</name>
</gene>
<geneLocation type="mitochondrion" evidence="1"/>
<dbReference type="AlphaFoldDB" id="A0A1Y0B1T8"/>
<accession>A0A1Y0B1T8</accession>
<organism evidence="1">
    <name type="scientific">Utricularia reniformis</name>
    <dbReference type="NCBI Taxonomy" id="192314"/>
    <lineage>
        <taxon>Eukaryota</taxon>
        <taxon>Viridiplantae</taxon>
        <taxon>Streptophyta</taxon>
        <taxon>Embryophyta</taxon>
        <taxon>Tracheophyta</taxon>
        <taxon>Spermatophyta</taxon>
        <taxon>Magnoliopsida</taxon>
        <taxon>eudicotyledons</taxon>
        <taxon>Gunneridae</taxon>
        <taxon>Pentapetalae</taxon>
        <taxon>asterids</taxon>
        <taxon>lamiids</taxon>
        <taxon>Lamiales</taxon>
        <taxon>Lentibulariaceae</taxon>
        <taxon>Utricularia</taxon>
    </lineage>
</organism>
<dbReference type="EMBL" id="KY774314">
    <property type="protein sequence ID" value="ART31319.1"/>
    <property type="molecule type" value="Genomic_DNA"/>
</dbReference>
<reference evidence="1" key="1">
    <citation type="submission" date="2017-03" db="EMBL/GenBank/DDBJ databases">
        <title>The mitochondrial genome of the carnivorous plant Utricularia reniformis (Lentibulariaceae): structure, comparative analysis and evolutionary landmarks.</title>
        <authorList>
            <person name="Silva S.R."/>
            <person name="Alvarenga D.O."/>
            <person name="Michael T.P."/>
            <person name="Miranda V.F.O."/>
            <person name="Varani A.M."/>
        </authorList>
    </citation>
    <scope>NUCLEOTIDE SEQUENCE</scope>
</reference>
<name>A0A1Y0B1T8_9LAMI</name>
<evidence type="ECO:0000313" key="1">
    <source>
        <dbReference type="EMBL" id="ART31319.1"/>
    </source>
</evidence>